<reference evidence="2 3" key="1">
    <citation type="journal article" date="2016" name="Front. Microbiol.">
        <title>Single-Cell (Meta-)Genomics of a Dimorphic Candidatus Thiomargarita nelsonii Reveals Genomic Plasticity.</title>
        <authorList>
            <person name="Flood B.E."/>
            <person name="Fliss P."/>
            <person name="Jones D.S."/>
            <person name="Dick G.J."/>
            <person name="Jain S."/>
            <person name="Kaster A.K."/>
            <person name="Winkel M."/>
            <person name="Mussmann M."/>
            <person name="Bailey J."/>
        </authorList>
    </citation>
    <scope>NUCLEOTIDE SEQUENCE [LARGE SCALE GENOMIC DNA]</scope>
    <source>
        <strain evidence="2">Hydrate Ridge</strain>
    </source>
</reference>
<name>A0A0A6RYW0_9GAMM</name>
<evidence type="ECO:0000256" key="1">
    <source>
        <dbReference type="SAM" id="MobiDB-lite"/>
    </source>
</evidence>
<accession>A0A0A6RYW0</accession>
<dbReference type="EMBL" id="JSZA02000024">
    <property type="protein sequence ID" value="KHD11954.1"/>
    <property type="molecule type" value="Genomic_DNA"/>
</dbReference>
<gene>
    <name evidence="2" type="ORF">PN36_08305</name>
</gene>
<dbReference type="Proteomes" id="UP000030428">
    <property type="component" value="Unassembled WGS sequence"/>
</dbReference>
<keyword evidence="3" id="KW-1185">Reference proteome</keyword>
<evidence type="ECO:0000313" key="3">
    <source>
        <dbReference type="Proteomes" id="UP000030428"/>
    </source>
</evidence>
<comment type="caution">
    <text evidence="2">The sequence shown here is derived from an EMBL/GenBank/DDBJ whole genome shotgun (WGS) entry which is preliminary data.</text>
</comment>
<feature type="region of interest" description="Disordered" evidence="1">
    <location>
        <begin position="1"/>
        <end position="41"/>
    </location>
</feature>
<sequence length="61" mass="6399">MNLTTGSSGCLSNRTTNVFSRYGSGERTPQGDWSHWSDPAGGSVGGTSDGCIYTSFGWSNC</sequence>
<organism evidence="2 3">
    <name type="scientific">Candidatus Thiomargarita nelsonii</name>
    <dbReference type="NCBI Taxonomy" id="1003181"/>
    <lineage>
        <taxon>Bacteria</taxon>
        <taxon>Pseudomonadati</taxon>
        <taxon>Pseudomonadota</taxon>
        <taxon>Gammaproteobacteria</taxon>
        <taxon>Thiotrichales</taxon>
        <taxon>Thiotrichaceae</taxon>
        <taxon>Thiomargarita</taxon>
    </lineage>
</organism>
<feature type="compositionally biased region" description="Polar residues" evidence="1">
    <location>
        <begin position="1"/>
        <end position="19"/>
    </location>
</feature>
<proteinExistence type="predicted"/>
<evidence type="ECO:0000313" key="2">
    <source>
        <dbReference type="EMBL" id="KHD11954.1"/>
    </source>
</evidence>
<protein>
    <submittedName>
        <fullName evidence="2">Uncharacterized protein</fullName>
    </submittedName>
</protein>
<dbReference type="AlphaFoldDB" id="A0A0A6RYW0"/>